<dbReference type="PANTHER" id="PTHR10192">
    <property type="entry name" value="MOLYBDOPTERIN BIOSYNTHESIS PROTEIN"/>
    <property type="match status" value="1"/>
</dbReference>
<dbReference type="InterPro" id="IPR038987">
    <property type="entry name" value="MoeA-like"/>
</dbReference>
<dbReference type="GO" id="GO:0046872">
    <property type="term" value="F:metal ion binding"/>
    <property type="evidence" value="ECO:0007669"/>
    <property type="project" value="UniProtKB-UniRule"/>
</dbReference>
<keyword evidence="6" id="KW-0460">Magnesium</keyword>
<evidence type="ECO:0000313" key="8">
    <source>
        <dbReference type="EMBL" id="APW65365.1"/>
    </source>
</evidence>
<comment type="catalytic activity">
    <reaction evidence="5">
        <text>adenylyl-molybdopterin + molybdate = Mo-molybdopterin + AMP + H(+)</text>
        <dbReference type="Rhea" id="RHEA:35047"/>
        <dbReference type="ChEBI" id="CHEBI:15378"/>
        <dbReference type="ChEBI" id="CHEBI:36264"/>
        <dbReference type="ChEBI" id="CHEBI:62727"/>
        <dbReference type="ChEBI" id="CHEBI:71302"/>
        <dbReference type="ChEBI" id="CHEBI:456215"/>
        <dbReference type="EC" id="2.10.1.1"/>
    </reaction>
</comment>
<dbReference type="InterPro" id="IPR036688">
    <property type="entry name" value="MoeA_C_domain_IV_sf"/>
</dbReference>
<dbReference type="InterPro" id="IPR005111">
    <property type="entry name" value="MoeA_C_domain_IV"/>
</dbReference>
<comment type="cofactor">
    <cofactor evidence="6">
        <name>Mg(2+)</name>
        <dbReference type="ChEBI" id="CHEBI:18420"/>
    </cofactor>
</comment>
<dbReference type="Pfam" id="PF03453">
    <property type="entry name" value="MoeA_N"/>
    <property type="match status" value="1"/>
</dbReference>
<gene>
    <name evidence="8" type="ORF">LPB137_05650</name>
</gene>
<evidence type="ECO:0000256" key="5">
    <source>
        <dbReference type="ARBA" id="ARBA00047317"/>
    </source>
</evidence>
<dbReference type="Gene3D" id="3.40.980.10">
    <property type="entry name" value="MoaB/Mog-like domain"/>
    <property type="match status" value="1"/>
</dbReference>
<evidence type="ECO:0000259" key="7">
    <source>
        <dbReference type="SMART" id="SM00852"/>
    </source>
</evidence>
<dbReference type="RefSeq" id="WP_076085555.1">
    <property type="nucleotide sequence ID" value="NZ_CP019070.1"/>
</dbReference>
<dbReference type="NCBIfam" id="TIGR00177">
    <property type="entry name" value="molyb_syn"/>
    <property type="match status" value="1"/>
</dbReference>
<dbReference type="SUPFAM" id="SSF63882">
    <property type="entry name" value="MoeA N-terminal region -like"/>
    <property type="match status" value="1"/>
</dbReference>
<dbReference type="SUPFAM" id="SSF63867">
    <property type="entry name" value="MoeA C-terminal domain-like"/>
    <property type="match status" value="1"/>
</dbReference>
<sequence>MSNKMNFLDFQEAVKISLDLAKTTTLKEIIPISKALGRVVGSDVLCKKNLPSFNNSAMDGFAFKIKDAGKTLKIKKVIFAGDKGDDVKAILKEEECYKIMTGAKVPSDVDTIIPIENCINANEQTVTLPSDLKEGSNLRLKGEEQKEGNVLFKKGEVINSSHITLLASQGLMMIEVFKQISIAVVSTGNELKEPWEEANEEEIYNCNSYALVSLLSEAGFDATYSGVVPDNLEESINFISNLKTYDVVITTGGISMGDADFVGEAFIQNGLKTAFHGVNVKPGRPIMMGSIEHENKQTFVMCLPGNPLTAMVNMQLFAIPVLNKIQGNSGFYHDICIANNVQEFKTKKGRVNLVLGNLENGGFSVTRNNKYGSGMITALYESNCILVTDENTSNIEQKQMVKVIKFNNKLLQTQINIFN</sequence>
<dbReference type="InterPro" id="IPR005110">
    <property type="entry name" value="MoeA_linker/N"/>
</dbReference>
<dbReference type="EMBL" id="CP019070">
    <property type="protein sequence ID" value="APW65365.1"/>
    <property type="molecule type" value="Genomic_DNA"/>
</dbReference>
<dbReference type="InterPro" id="IPR001453">
    <property type="entry name" value="MoaB/Mog_dom"/>
</dbReference>
<evidence type="ECO:0000256" key="4">
    <source>
        <dbReference type="ARBA" id="ARBA00023150"/>
    </source>
</evidence>
<evidence type="ECO:0000313" key="9">
    <source>
        <dbReference type="Proteomes" id="UP000186074"/>
    </source>
</evidence>
<dbReference type="UniPathway" id="UPA00344"/>
<dbReference type="AlphaFoldDB" id="A0A1P8KLF1"/>
<evidence type="ECO:0000256" key="1">
    <source>
        <dbReference type="ARBA" id="ARBA00002901"/>
    </source>
</evidence>
<dbReference type="InterPro" id="IPR036425">
    <property type="entry name" value="MoaB/Mog-like_dom_sf"/>
</dbReference>
<evidence type="ECO:0000256" key="2">
    <source>
        <dbReference type="ARBA" id="ARBA00005046"/>
    </source>
</evidence>
<dbReference type="Gene3D" id="2.170.190.11">
    <property type="entry name" value="Molybdopterin biosynthesis moea protein, domain 3"/>
    <property type="match status" value="1"/>
</dbReference>
<dbReference type="Pfam" id="PF00994">
    <property type="entry name" value="MoCF_biosynth"/>
    <property type="match status" value="1"/>
</dbReference>
<comment type="function">
    <text evidence="1 6">Catalyzes the insertion of molybdate into adenylated molybdopterin with the concomitant release of AMP.</text>
</comment>
<dbReference type="STRING" id="1850254.LPB137_05650"/>
<accession>A0A1P8KLF1</accession>
<dbReference type="GO" id="GO:0061599">
    <property type="term" value="F:molybdopterin molybdotransferase activity"/>
    <property type="evidence" value="ECO:0007669"/>
    <property type="project" value="UniProtKB-UniRule"/>
</dbReference>
<keyword evidence="4 6" id="KW-0501">Molybdenum cofactor biosynthesis</keyword>
<dbReference type="Gene3D" id="3.90.105.10">
    <property type="entry name" value="Molybdopterin biosynthesis moea protein, domain 2"/>
    <property type="match status" value="1"/>
</dbReference>
<dbReference type="Pfam" id="PF03454">
    <property type="entry name" value="MoeA_C"/>
    <property type="match status" value="1"/>
</dbReference>
<dbReference type="GO" id="GO:0006777">
    <property type="term" value="P:Mo-molybdopterin cofactor biosynthetic process"/>
    <property type="evidence" value="ECO:0007669"/>
    <property type="project" value="UniProtKB-UniRule"/>
</dbReference>
<feature type="domain" description="MoaB/Mog" evidence="7">
    <location>
        <begin position="183"/>
        <end position="324"/>
    </location>
</feature>
<dbReference type="GO" id="GO:0005829">
    <property type="term" value="C:cytosol"/>
    <property type="evidence" value="ECO:0007669"/>
    <property type="project" value="TreeGrafter"/>
</dbReference>
<organism evidence="8 9">
    <name type="scientific">Poseidonibacter parvus</name>
    <dbReference type="NCBI Taxonomy" id="1850254"/>
    <lineage>
        <taxon>Bacteria</taxon>
        <taxon>Pseudomonadati</taxon>
        <taxon>Campylobacterota</taxon>
        <taxon>Epsilonproteobacteria</taxon>
        <taxon>Campylobacterales</taxon>
        <taxon>Arcobacteraceae</taxon>
        <taxon>Poseidonibacter</taxon>
    </lineage>
</organism>
<keyword evidence="9" id="KW-1185">Reference proteome</keyword>
<dbReference type="KEGG" id="alp:LPB137_05650"/>
<evidence type="ECO:0000256" key="3">
    <source>
        <dbReference type="ARBA" id="ARBA00010763"/>
    </source>
</evidence>
<evidence type="ECO:0000256" key="6">
    <source>
        <dbReference type="RuleBase" id="RU365090"/>
    </source>
</evidence>
<comment type="similarity">
    <text evidence="3 6">Belongs to the MoeA family.</text>
</comment>
<keyword evidence="6" id="KW-0479">Metal-binding</keyword>
<keyword evidence="6" id="KW-0500">Molybdenum</keyword>
<name>A0A1P8KLF1_9BACT</name>
<dbReference type="Proteomes" id="UP000186074">
    <property type="component" value="Chromosome"/>
</dbReference>
<reference evidence="8 9" key="1">
    <citation type="submission" date="2017-01" db="EMBL/GenBank/DDBJ databases">
        <title>Genome sequencing of Arcobacter sp. LPB0137.</title>
        <authorList>
            <person name="Lee G.-W."/>
            <person name="Yi H."/>
        </authorList>
    </citation>
    <scope>NUCLEOTIDE SEQUENCE [LARGE SCALE GENOMIC DNA]</scope>
    <source>
        <strain evidence="8 9">LPB0137</strain>
    </source>
</reference>
<protein>
    <recommendedName>
        <fullName evidence="6">Molybdopterin molybdenumtransferase</fullName>
        <ecNumber evidence="6">2.10.1.1</ecNumber>
    </recommendedName>
</protein>
<dbReference type="PANTHER" id="PTHR10192:SF5">
    <property type="entry name" value="GEPHYRIN"/>
    <property type="match status" value="1"/>
</dbReference>
<comment type="pathway">
    <text evidence="2 6">Cofactor biosynthesis; molybdopterin biosynthesis.</text>
</comment>
<dbReference type="InterPro" id="IPR036135">
    <property type="entry name" value="MoeA_linker/N_sf"/>
</dbReference>
<dbReference type="EC" id="2.10.1.1" evidence="6"/>
<dbReference type="SUPFAM" id="SSF53218">
    <property type="entry name" value="Molybdenum cofactor biosynthesis proteins"/>
    <property type="match status" value="1"/>
</dbReference>
<proteinExistence type="inferred from homology"/>
<dbReference type="SMART" id="SM00852">
    <property type="entry name" value="MoCF_biosynth"/>
    <property type="match status" value="1"/>
</dbReference>
<dbReference type="CDD" id="cd00887">
    <property type="entry name" value="MoeA"/>
    <property type="match status" value="1"/>
</dbReference>
<keyword evidence="6 8" id="KW-0808">Transferase</keyword>
<dbReference type="Gene3D" id="2.40.340.10">
    <property type="entry name" value="MoeA, C-terminal, domain IV"/>
    <property type="match status" value="1"/>
</dbReference>
<dbReference type="OrthoDB" id="9804758at2"/>